<dbReference type="InterPro" id="IPR025427">
    <property type="entry name" value="DUF4160"/>
</dbReference>
<sequence length="93" mass="10708">MLAHTPVVPKLSFFYGISIYMYPRDHNPPHFHAIYGEFSAQVLISNGLLVNGSLPRRAERLVREWLHAHQNEIYQAWINLQGGKSVEAIEPLR</sequence>
<proteinExistence type="predicted"/>
<gene>
    <name evidence="1" type="ORF">UFOPK2855_00408</name>
</gene>
<dbReference type="EMBL" id="CAEZZK010000058">
    <property type="protein sequence ID" value="CAB4756173.1"/>
    <property type="molecule type" value="Genomic_DNA"/>
</dbReference>
<dbReference type="AlphaFoldDB" id="A0A6J6UBZ8"/>
<reference evidence="1" key="1">
    <citation type="submission" date="2020-05" db="EMBL/GenBank/DDBJ databases">
        <authorList>
            <person name="Chiriac C."/>
            <person name="Salcher M."/>
            <person name="Ghai R."/>
            <person name="Kavagutti S V."/>
        </authorList>
    </citation>
    <scope>NUCLEOTIDE SEQUENCE</scope>
</reference>
<protein>
    <submittedName>
        <fullName evidence="1">Unannotated protein</fullName>
    </submittedName>
</protein>
<evidence type="ECO:0000313" key="1">
    <source>
        <dbReference type="EMBL" id="CAB4756173.1"/>
    </source>
</evidence>
<name>A0A6J6UBZ8_9ZZZZ</name>
<organism evidence="1">
    <name type="scientific">freshwater metagenome</name>
    <dbReference type="NCBI Taxonomy" id="449393"/>
    <lineage>
        <taxon>unclassified sequences</taxon>
        <taxon>metagenomes</taxon>
        <taxon>ecological metagenomes</taxon>
    </lineage>
</organism>
<dbReference type="Pfam" id="PF13711">
    <property type="entry name" value="DUF4160"/>
    <property type="match status" value="1"/>
</dbReference>
<accession>A0A6J6UBZ8</accession>